<dbReference type="Proteomes" id="UP000078546">
    <property type="component" value="Unassembled WGS sequence"/>
</dbReference>
<sequence length="84" mass="9333">MIAQKAGVWRGEDTSSGGILVIVSVCKKIATQTVDMTDGVQMTFSILVKPIKRYAEFKFCGLFRSEIGALQLNKWVKFFSPDVT</sequence>
<evidence type="ECO:0000313" key="1">
    <source>
        <dbReference type="EMBL" id="SBS86307.1"/>
    </source>
</evidence>
<dbReference type="AlphaFoldDB" id="A0A1A8X748"/>
<proteinExistence type="predicted"/>
<gene>
    <name evidence="2" type="ORF">POVCU1_064370</name>
    <name evidence="1" type="ORF">POVCU2_0036440</name>
</gene>
<evidence type="ECO:0000313" key="2">
    <source>
        <dbReference type="EMBL" id="SBT01067.1"/>
    </source>
</evidence>
<organism evidence="2 3">
    <name type="scientific">Plasmodium ovale curtisi</name>
    <dbReference type="NCBI Taxonomy" id="864141"/>
    <lineage>
        <taxon>Eukaryota</taxon>
        <taxon>Sar</taxon>
        <taxon>Alveolata</taxon>
        <taxon>Apicomplexa</taxon>
        <taxon>Aconoidasida</taxon>
        <taxon>Haemosporida</taxon>
        <taxon>Plasmodiidae</taxon>
        <taxon>Plasmodium</taxon>
        <taxon>Plasmodium (Plasmodium)</taxon>
    </lineage>
</organism>
<protein>
    <submittedName>
        <fullName evidence="2">Uncharacterized protein</fullName>
    </submittedName>
</protein>
<name>A0A1A8X748_PLAOA</name>
<reference evidence="3 4" key="2">
    <citation type="submission" date="2016-05" db="EMBL/GenBank/DDBJ databases">
        <authorList>
            <person name="Naeem Raeece"/>
        </authorList>
    </citation>
    <scope>NUCLEOTIDE SEQUENCE [LARGE SCALE GENOMIC DNA]</scope>
</reference>
<evidence type="ECO:0000313" key="3">
    <source>
        <dbReference type="Proteomes" id="UP000078546"/>
    </source>
</evidence>
<dbReference type="EMBL" id="FLQU01000484">
    <property type="protein sequence ID" value="SBS86307.1"/>
    <property type="molecule type" value="Genomic_DNA"/>
</dbReference>
<accession>A0A1A8X748</accession>
<dbReference type="Proteomes" id="UP000078560">
    <property type="component" value="Unassembled WGS sequence"/>
</dbReference>
<evidence type="ECO:0000313" key="4">
    <source>
        <dbReference type="Proteomes" id="UP000078560"/>
    </source>
</evidence>
<reference evidence="2" key="1">
    <citation type="submission" date="2016-05" db="EMBL/GenBank/DDBJ databases">
        <authorList>
            <person name="Lavstsen T."/>
            <person name="Jespersen J.S."/>
        </authorList>
    </citation>
    <scope>NUCLEOTIDE SEQUENCE [LARGE SCALE GENOMIC DNA]</scope>
</reference>
<dbReference type="EMBL" id="FLQV01002278">
    <property type="protein sequence ID" value="SBT01067.1"/>
    <property type="molecule type" value="Genomic_DNA"/>
</dbReference>